<dbReference type="SUPFAM" id="SSF53784">
    <property type="entry name" value="Phosphofructokinase"/>
    <property type="match status" value="1"/>
</dbReference>
<organism evidence="1 2">
    <name type="scientific">Tepidiforma flava</name>
    <dbReference type="NCBI Taxonomy" id="3004094"/>
    <lineage>
        <taxon>Bacteria</taxon>
        <taxon>Bacillati</taxon>
        <taxon>Chloroflexota</taxon>
        <taxon>Tepidiformia</taxon>
        <taxon>Tepidiformales</taxon>
        <taxon>Tepidiformaceae</taxon>
        <taxon>Tepidiforma</taxon>
    </lineage>
</organism>
<evidence type="ECO:0000313" key="1">
    <source>
        <dbReference type="EMBL" id="WBL36101.1"/>
    </source>
</evidence>
<dbReference type="EMBL" id="CP115149">
    <property type="protein sequence ID" value="WBL36101.1"/>
    <property type="molecule type" value="Genomic_DNA"/>
</dbReference>
<evidence type="ECO:0008006" key="3">
    <source>
        <dbReference type="Google" id="ProtNLM"/>
    </source>
</evidence>
<dbReference type="InterPro" id="IPR035966">
    <property type="entry name" value="PKF_sf"/>
</dbReference>
<sequence length="51" mass="5291">MAVEALAAGRTGVMIGRQGGRSVEVPLREVVANAHPPVNAELLRLAQQLSG</sequence>
<keyword evidence="2" id="KW-1185">Reference proteome</keyword>
<accession>A0ABY7M8S7</accession>
<name>A0ABY7M8S7_9CHLR</name>
<protein>
    <recommendedName>
        <fullName evidence="3">Phosphofructokinase domain-containing protein</fullName>
    </recommendedName>
</protein>
<evidence type="ECO:0000313" key="2">
    <source>
        <dbReference type="Proteomes" id="UP001212803"/>
    </source>
</evidence>
<dbReference type="Proteomes" id="UP001212803">
    <property type="component" value="Chromosome"/>
</dbReference>
<reference evidence="1 2" key="1">
    <citation type="journal article" date="2023" name="ISME J.">
        <title>Thermophilic Dehalococcoidia with unusual traits shed light on an unexpected past.</title>
        <authorList>
            <person name="Palmer M."/>
            <person name="Covington J.K."/>
            <person name="Zhou E.M."/>
            <person name="Thomas S.C."/>
            <person name="Habib N."/>
            <person name="Seymour C.O."/>
            <person name="Lai D."/>
            <person name="Johnston J."/>
            <person name="Hashimi A."/>
            <person name="Jiao J.Y."/>
            <person name="Muok A.R."/>
            <person name="Liu L."/>
            <person name="Xian W.D."/>
            <person name="Zhi X.Y."/>
            <person name="Li M.M."/>
            <person name="Silva L.P."/>
            <person name="Bowen B.P."/>
            <person name="Louie K."/>
            <person name="Briegel A."/>
            <person name="Pett-Ridge J."/>
            <person name="Weber P.K."/>
            <person name="Tocheva E.I."/>
            <person name="Woyke T."/>
            <person name="Northen T.R."/>
            <person name="Mayali X."/>
            <person name="Li W.J."/>
            <person name="Hedlund B.P."/>
        </authorList>
    </citation>
    <scope>NUCLEOTIDE SEQUENCE [LARGE SCALE GENOMIC DNA]</scope>
    <source>
        <strain evidence="1 2">YIM 72310</strain>
    </source>
</reference>
<proteinExistence type="predicted"/>
<gene>
    <name evidence="1" type="ORF">O0235_00270</name>
</gene>